<dbReference type="PANTHER" id="PTHR12902:SF33">
    <property type="entry name" value="PROTEIN SCAR3"/>
    <property type="match status" value="1"/>
</dbReference>
<comment type="caution">
    <text evidence="2">The sequence shown here is derived from an EMBL/GenBank/DDBJ whole genome shotgun (WGS) entry which is preliminary data.</text>
</comment>
<dbReference type="GO" id="GO:2000601">
    <property type="term" value="P:positive regulation of Arp2/3 complex-mediated actin nucleation"/>
    <property type="evidence" value="ECO:0007669"/>
    <property type="project" value="TreeGrafter"/>
</dbReference>
<dbReference type="GO" id="GO:0071933">
    <property type="term" value="F:Arp2/3 complex binding"/>
    <property type="evidence" value="ECO:0007669"/>
    <property type="project" value="TreeGrafter"/>
</dbReference>
<reference evidence="2 3" key="1">
    <citation type="journal article" date="2019" name="G3 (Bethesda)">
        <title>Sequencing of a Wild Apple (Malus baccata) Genome Unravels the Differences Between Cultivated and Wild Apple Species Regarding Disease Resistance and Cold Tolerance.</title>
        <authorList>
            <person name="Chen X."/>
        </authorList>
    </citation>
    <scope>NUCLEOTIDE SEQUENCE [LARGE SCALE GENOMIC DNA]</scope>
    <source>
        <strain evidence="3">cv. Shandingzi</strain>
        <tissue evidence="2">Leaves</tissue>
    </source>
</reference>
<keyword evidence="3" id="KW-1185">Reference proteome</keyword>
<dbReference type="Proteomes" id="UP000315295">
    <property type="component" value="Unassembled WGS sequence"/>
</dbReference>
<dbReference type="GO" id="GO:0034237">
    <property type="term" value="F:protein kinase A regulatory subunit binding"/>
    <property type="evidence" value="ECO:0007669"/>
    <property type="project" value="TreeGrafter"/>
</dbReference>
<dbReference type="InterPro" id="IPR028288">
    <property type="entry name" value="SCAR/WAVE_fam"/>
</dbReference>
<proteinExistence type="inferred from homology"/>
<name>A0A540N713_MALBA</name>
<protein>
    <submittedName>
        <fullName evidence="2">Uncharacterized protein</fullName>
    </submittedName>
</protein>
<dbReference type="EMBL" id="VIEB01000096">
    <property type="protein sequence ID" value="TQE06838.1"/>
    <property type="molecule type" value="Genomic_DNA"/>
</dbReference>
<organism evidence="2 3">
    <name type="scientific">Malus baccata</name>
    <name type="common">Siberian crab apple</name>
    <name type="synonym">Pyrus baccata</name>
    <dbReference type="NCBI Taxonomy" id="106549"/>
    <lineage>
        <taxon>Eukaryota</taxon>
        <taxon>Viridiplantae</taxon>
        <taxon>Streptophyta</taxon>
        <taxon>Embryophyta</taxon>
        <taxon>Tracheophyta</taxon>
        <taxon>Spermatophyta</taxon>
        <taxon>Magnoliopsida</taxon>
        <taxon>eudicotyledons</taxon>
        <taxon>Gunneridae</taxon>
        <taxon>Pentapetalae</taxon>
        <taxon>rosids</taxon>
        <taxon>fabids</taxon>
        <taxon>Rosales</taxon>
        <taxon>Rosaceae</taxon>
        <taxon>Amygdaloideae</taxon>
        <taxon>Maleae</taxon>
        <taxon>Malus</taxon>
    </lineage>
</organism>
<evidence type="ECO:0000256" key="1">
    <source>
        <dbReference type="ARBA" id="ARBA00006993"/>
    </source>
</evidence>
<evidence type="ECO:0000313" key="2">
    <source>
        <dbReference type="EMBL" id="TQE06838.1"/>
    </source>
</evidence>
<gene>
    <name evidence="2" type="ORF">C1H46_007555</name>
</gene>
<dbReference type="GO" id="GO:0005856">
    <property type="term" value="C:cytoskeleton"/>
    <property type="evidence" value="ECO:0007669"/>
    <property type="project" value="InterPro"/>
</dbReference>
<dbReference type="STRING" id="106549.A0A540N713"/>
<comment type="similarity">
    <text evidence="1">Belongs to the SCAR/WAVE family.</text>
</comment>
<accession>A0A540N713</accession>
<evidence type="ECO:0000313" key="3">
    <source>
        <dbReference type="Proteomes" id="UP000315295"/>
    </source>
</evidence>
<dbReference type="PANTHER" id="PTHR12902">
    <property type="entry name" value="WASP-1"/>
    <property type="match status" value="1"/>
</dbReference>
<dbReference type="AlphaFoldDB" id="A0A540N713"/>
<sequence length="135" mass="14819">MEASLCSLQLWTSLARRPSVAKAPPLPLLMKLPNACGGSQRLIDLVQPSNRLIVSLDKDNGDTTTREAKEEIGLDPKLVNVVTVLEPFLSKVRNKYSLGQPQLYKEVNREDPKVMLDGAAVAGLVEILHQLGETF</sequence>
<dbReference type="GO" id="GO:0030036">
    <property type="term" value="P:actin cytoskeleton organization"/>
    <property type="evidence" value="ECO:0007669"/>
    <property type="project" value="InterPro"/>
</dbReference>